<dbReference type="InterPro" id="IPR001173">
    <property type="entry name" value="Glyco_trans_2-like"/>
</dbReference>
<gene>
    <name evidence="3" type="ORF">UFOPK3516_00405</name>
</gene>
<dbReference type="InterPro" id="IPR029044">
    <property type="entry name" value="Nucleotide-diphossugar_trans"/>
</dbReference>
<accession>A0A6J7FGC1</accession>
<evidence type="ECO:0000313" key="3">
    <source>
        <dbReference type="EMBL" id="CAB4891449.1"/>
    </source>
</evidence>
<dbReference type="CDD" id="cd02525">
    <property type="entry name" value="Succinoglycan_BP_ExoA"/>
    <property type="match status" value="1"/>
</dbReference>
<reference evidence="3" key="1">
    <citation type="submission" date="2020-05" db="EMBL/GenBank/DDBJ databases">
        <authorList>
            <person name="Chiriac C."/>
            <person name="Salcher M."/>
            <person name="Ghai R."/>
            <person name="Kavagutti S V."/>
        </authorList>
    </citation>
    <scope>NUCLEOTIDE SEQUENCE</scope>
</reference>
<sequence length="352" mass="37811">MSARGVAPNERTASPGVSYVMPVLNDVANVTQAVESLLAQDFTGAWDITIAVGPSIDGTTELVAALGRRDKRIRVIDNPEGSTPAGLNLAIRNSSYPVIIRVDAHSVLPPDYARIAVATIVATDADNVGGIMDAQGHTPFEHAVARAYGTRVGLGGTRLHVGGPEGEAETVYLGVFQRDRIERAGLFDEHIKRGQDWELNQRLRRAGGKVWFTPDLKVAYRPRSSVRTLARQMFATGLWRAELTRNNGTGGSVRYLVPPLAVIGILVGVIVGIGGVVQLALSQQPLLLGGWLIPAAYVIFVVLASLIAGRRLGLRARAWFLIVLPCIHVSWGLGFLLGIARLNPDVTTRTGR</sequence>
<dbReference type="InterPro" id="IPR050834">
    <property type="entry name" value="Glycosyltransf_2"/>
</dbReference>
<protein>
    <submittedName>
        <fullName evidence="3">Unannotated protein</fullName>
    </submittedName>
</protein>
<evidence type="ECO:0000259" key="2">
    <source>
        <dbReference type="Pfam" id="PF00535"/>
    </source>
</evidence>
<proteinExistence type="predicted"/>
<name>A0A6J7FGC1_9ZZZZ</name>
<keyword evidence="1" id="KW-0472">Membrane</keyword>
<feature type="domain" description="Glycosyltransferase 2-like" evidence="2">
    <location>
        <begin position="18"/>
        <end position="141"/>
    </location>
</feature>
<dbReference type="SUPFAM" id="SSF53448">
    <property type="entry name" value="Nucleotide-diphospho-sugar transferases"/>
    <property type="match status" value="1"/>
</dbReference>
<dbReference type="PANTHER" id="PTHR43685:SF2">
    <property type="entry name" value="GLYCOSYLTRANSFERASE 2-LIKE DOMAIN-CONTAINING PROTEIN"/>
    <property type="match status" value="1"/>
</dbReference>
<feature type="transmembrane region" description="Helical" evidence="1">
    <location>
        <begin position="255"/>
        <end position="280"/>
    </location>
</feature>
<organism evidence="3">
    <name type="scientific">freshwater metagenome</name>
    <dbReference type="NCBI Taxonomy" id="449393"/>
    <lineage>
        <taxon>unclassified sequences</taxon>
        <taxon>metagenomes</taxon>
        <taxon>ecological metagenomes</taxon>
    </lineage>
</organism>
<keyword evidence="1" id="KW-1133">Transmembrane helix</keyword>
<dbReference type="PANTHER" id="PTHR43685">
    <property type="entry name" value="GLYCOSYLTRANSFERASE"/>
    <property type="match status" value="1"/>
</dbReference>
<feature type="transmembrane region" description="Helical" evidence="1">
    <location>
        <begin position="286"/>
        <end position="307"/>
    </location>
</feature>
<evidence type="ECO:0000256" key="1">
    <source>
        <dbReference type="SAM" id="Phobius"/>
    </source>
</evidence>
<keyword evidence="1" id="KW-0812">Transmembrane</keyword>
<dbReference type="AlphaFoldDB" id="A0A6J7FGC1"/>
<dbReference type="Gene3D" id="3.90.550.10">
    <property type="entry name" value="Spore Coat Polysaccharide Biosynthesis Protein SpsA, Chain A"/>
    <property type="match status" value="1"/>
</dbReference>
<dbReference type="EMBL" id="CAFBMB010000018">
    <property type="protein sequence ID" value="CAB4891449.1"/>
    <property type="molecule type" value="Genomic_DNA"/>
</dbReference>
<dbReference type="Pfam" id="PF00535">
    <property type="entry name" value="Glycos_transf_2"/>
    <property type="match status" value="1"/>
</dbReference>
<feature type="transmembrane region" description="Helical" evidence="1">
    <location>
        <begin position="319"/>
        <end position="340"/>
    </location>
</feature>